<accession>A0A919X911</accession>
<evidence type="ECO:0000256" key="2">
    <source>
        <dbReference type="ARBA" id="ARBA00022801"/>
    </source>
</evidence>
<reference evidence="4" key="1">
    <citation type="submission" date="2021-03" db="EMBL/GenBank/DDBJ databases">
        <title>Antimicrobial resistance genes in bacteria isolated from Japanese honey, and their potential for conferring macrolide and lincosamide resistance in the American foulbrood pathogen Paenibacillus larvae.</title>
        <authorList>
            <person name="Okamoto M."/>
            <person name="Kumagai M."/>
            <person name="Kanamori H."/>
            <person name="Takamatsu D."/>
        </authorList>
    </citation>
    <scope>NUCLEOTIDE SEQUENCE</scope>
    <source>
        <strain evidence="4">J43TS3</strain>
    </source>
</reference>
<name>A0A919X911_9BACI</name>
<comment type="similarity">
    <text evidence="1">Belongs to the peptidase S33 family.</text>
</comment>
<evidence type="ECO:0000256" key="1">
    <source>
        <dbReference type="ARBA" id="ARBA00010088"/>
    </source>
</evidence>
<dbReference type="AlphaFoldDB" id="A0A919X911"/>
<dbReference type="Pfam" id="PF00561">
    <property type="entry name" value="Abhydrolase_1"/>
    <property type="match status" value="1"/>
</dbReference>
<dbReference type="RefSeq" id="WP_212921711.1">
    <property type="nucleotide sequence ID" value="NZ_BORP01000006.1"/>
</dbReference>
<dbReference type="EMBL" id="BORP01000006">
    <property type="protein sequence ID" value="GIO28251.1"/>
    <property type="molecule type" value="Genomic_DNA"/>
</dbReference>
<keyword evidence="2" id="KW-0378">Hydrolase</keyword>
<gene>
    <name evidence="4" type="ORF">J43TS3_28620</name>
</gene>
<protein>
    <submittedName>
        <fullName evidence="4">Proline iminopeptidase</fullName>
    </submittedName>
</protein>
<evidence type="ECO:0000313" key="5">
    <source>
        <dbReference type="Proteomes" id="UP000676917"/>
    </source>
</evidence>
<dbReference type="GO" id="GO:0006508">
    <property type="term" value="P:proteolysis"/>
    <property type="evidence" value="ECO:0007669"/>
    <property type="project" value="InterPro"/>
</dbReference>
<sequence>MHIKTSDGVTLYIEKEGAGVPCIYLHGGPGYWSKSFQHFTSEFLHGQLEIIYLDQRGCGRSDLAENGDYSLERLIRDIEEVRSYFQIEEWYVLGHSFGGLLAVNYTHRFPEHTKGLILTNSTLNMADSFTHQILKGQEWLGITEKLNPINDTSNIVNTFYSTVKQLIEKNLFYKLQFKTPEDEQRLGIIDEALSPQPDFQQYIFSNEEYFQDFTHLTAKVKVPTFVLSGLFDHSVGPRHQESFHFPNGIYKQLVSGHHPYVESPAEFSRAILEFVLDNN</sequence>
<organism evidence="4 5">
    <name type="scientific">Ornithinibacillus bavariensis</name>
    <dbReference type="NCBI Taxonomy" id="545502"/>
    <lineage>
        <taxon>Bacteria</taxon>
        <taxon>Bacillati</taxon>
        <taxon>Bacillota</taxon>
        <taxon>Bacilli</taxon>
        <taxon>Bacillales</taxon>
        <taxon>Bacillaceae</taxon>
        <taxon>Ornithinibacillus</taxon>
    </lineage>
</organism>
<dbReference type="Proteomes" id="UP000676917">
    <property type="component" value="Unassembled WGS sequence"/>
</dbReference>
<dbReference type="GO" id="GO:0004177">
    <property type="term" value="F:aminopeptidase activity"/>
    <property type="evidence" value="ECO:0007669"/>
    <property type="project" value="UniProtKB-EC"/>
</dbReference>
<dbReference type="InterPro" id="IPR050266">
    <property type="entry name" value="AB_hydrolase_sf"/>
</dbReference>
<dbReference type="Gene3D" id="3.40.50.1820">
    <property type="entry name" value="alpha/beta hydrolase"/>
    <property type="match status" value="1"/>
</dbReference>
<keyword evidence="5" id="KW-1185">Reference proteome</keyword>
<evidence type="ECO:0000313" key="4">
    <source>
        <dbReference type="EMBL" id="GIO28251.1"/>
    </source>
</evidence>
<dbReference type="InterPro" id="IPR029058">
    <property type="entry name" value="AB_hydrolase_fold"/>
</dbReference>
<dbReference type="PRINTS" id="PR00793">
    <property type="entry name" value="PROAMNOPTASE"/>
</dbReference>
<dbReference type="InterPro" id="IPR002410">
    <property type="entry name" value="Peptidase_S33"/>
</dbReference>
<evidence type="ECO:0000259" key="3">
    <source>
        <dbReference type="Pfam" id="PF00561"/>
    </source>
</evidence>
<dbReference type="InterPro" id="IPR000073">
    <property type="entry name" value="AB_hydrolase_1"/>
</dbReference>
<feature type="domain" description="AB hydrolase-1" evidence="3">
    <location>
        <begin position="23"/>
        <end position="258"/>
    </location>
</feature>
<dbReference type="PANTHER" id="PTHR43798">
    <property type="entry name" value="MONOACYLGLYCEROL LIPASE"/>
    <property type="match status" value="1"/>
</dbReference>
<dbReference type="SUPFAM" id="SSF53474">
    <property type="entry name" value="alpha/beta-Hydrolases"/>
    <property type="match status" value="1"/>
</dbReference>
<comment type="caution">
    <text evidence="4">The sequence shown here is derived from an EMBL/GenBank/DDBJ whole genome shotgun (WGS) entry which is preliminary data.</text>
</comment>
<proteinExistence type="inferred from homology"/>
<dbReference type="PRINTS" id="PR00111">
    <property type="entry name" value="ABHYDROLASE"/>
</dbReference>